<keyword evidence="6 7" id="KW-0592">Phosphate transport</keyword>
<accession>A0A514LH08</accession>
<reference evidence="10" key="1">
    <citation type="submission" date="2019-01" db="EMBL/GenBank/DDBJ databases">
        <title>Genomic analysis of Salicibibacter sp. NKC3-5.</title>
        <authorList>
            <person name="Oh Y.J."/>
        </authorList>
    </citation>
    <scope>NUCLEOTIDE SEQUENCE [LARGE SCALE GENOMIC DNA]</scope>
    <source>
        <strain evidence="10">NKC3-5</strain>
    </source>
</reference>
<dbReference type="GO" id="GO:0006817">
    <property type="term" value="P:phosphate ion transport"/>
    <property type="evidence" value="ECO:0007669"/>
    <property type="project" value="UniProtKB-KW"/>
</dbReference>
<evidence type="ECO:0000313" key="9">
    <source>
        <dbReference type="EMBL" id="QDI91136.1"/>
    </source>
</evidence>
<protein>
    <recommendedName>
        <fullName evidence="7">Phosphate-specific transport system accessory protein PhoU</fullName>
    </recommendedName>
</protein>
<feature type="domain" description="PhoU" evidence="8">
    <location>
        <begin position="121"/>
        <end position="206"/>
    </location>
</feature>
<keyword evidence="10" id="KW-1185">Reference proteome</keyword>
<evidence type="ECO:0000259" key="8">
    <source>
        <dbReference type="Pfam" id="PF01895"/>
    </source>
</evidence>
<dbReference type="GO" id="GO:0005737">
    <property type="term" value="C:cytoplasm"/>
    <property type="evidence" value="ECO:0007669"/>
    <property type="project" value="UniProtKB-SubCell"/>
</dbReference>
<organism evidence="9 10">
    <name type="scientific">Salicibibacter halophilus</name>
    <dbReference type="NCBI Taxonomy" id="2502791"/>
    <lineage>
        <taxon>Bacteria</taxon>
        <taxon>Bacillati</taxon>
        <taxon>Bacillota</taxon>
        <taxon>Bacilli</taxon>
        <taxon>Bacillales</taxon>
        <taxon>Bacillaceae</taxon>
        <taxon>Salicibibacter</taxon>
    </lineage>
</organism>
<dbReference type="Gene3D" id="1.20.58.220">
    <property type="entry name" value="Phosphate transport system protein phou homolog 2, domain 2"/>
    <property type="match status" value="1"/>
</dbReference>
<dbReference type="InterPro" id="IPR026022">
    <property type="entry name" value="PhoU_dom"/>
</dbReference>
<evidence type="ECO:0000256" key="1">
    <source>
        <dbReference type="ARBA" id="ARBA00004496"/>
    </source>
</evidence>
<keyword evidence="5 7" id="KW-0963">Cytoplasm</keyword>
<comment type="subcellular location">
    <subcellularLocation>
        <location evidence="1 7">Cytoplasm</location>
    </subcellularLocation>
</comment>
<dbReference type="FunFam" id="1.20.58.220:FF:000004">
    <property type="entry name" value="Phosphate-specific transport system accessory protein PhoU"/>
    <property type="match status" value="1"/>
</dbReference>
<dbReference type="PIRSF" id="PIRSF003107">
    <property type="entry name" value="PhoU"/>
    <property type="match status" value="1"/>
</dbReference>
<feature type="domain" description="PhoU" evidence="8">
    <location>
        <begin position="19"/>
        <end position="106"/>
    </location>
</feature>
<dbReference type="Proteomes" id="UP000319756">
    <property type="component" value="Chromosome"/>
</dbReference>
<dbReference type="RefSeq" id="WP_142088933.1">
    <property type="nucleotide sequence ID" value="NZ_CP035485.1"/>
</dbReference>
<dbReference type="InterPro" id="IPR038078">
    <property type="entry name" value="PhoU-like_sf"/>
</dbReference>
<dbReference type="Pfam" id="PF01895">
    <property type="entry name" value="PhoU"/>
    <property type="match status" value="2"/>
</dbReference>
<dbReference type="OrthoDB" id="9814256at2"/>
<evidence type="ECO:0000313" key="10">
    <source>
        <dbReference type="Proteomes" id="UP000319756"/>
    </source>
</evidence>
<comment type="subunit">
    <text evidence="3 7">Homodimer.</text>
</comment>
<dbReference type="SUPFAM" id="SSF109755">
    <property type="entry name" value="PhoU-like"/>
    <property type="match status" value="1"/>
</dbReference>
<dbReference type="PANTHER" id="PTHR42930:SF3">
    <property type="entry name" value="PHOSPHATE-SPECIFIC TRANSPORT SYSTEM ACCESSORY PROTEIN PHOU"/>
    <property type="match status" value="1"/>
</dbReference>
<sequence>MAPRHTLTAELDRLSLDVKNMGRLAYEAVEQCLKAMNHQDVALADSVIARDQDLNQNEALLDERAVNVIATQHPVATDLRKVLACIKVATDLERIGDLAVEVAKSVIQIDGQDLASEGKTLEKMGKDSLDMVVQSLQSFQALDITKALQLEKMDHQLDQQYEQTIHTLMRHSRADQATAPQLLQLAYIARSIERIGDHCTNISEQVLFAVKGERYDLNP</sequence>
<gene>
    <name evidence="9" type="primary">phoU</name>
    <name evidence="9" type="ORF">EPH95_08020</name>
</gene>
<evidence type="ECO:0000256" key="5">
    <source>
        <dbReference type="ARBA" id="ARBA00022490"/>
    </source>
</evidence>
<evidence type="ECO:0000256" key="7">
    <source>
        <dbReference type="PIRNR" id="PIRNR003107"/>
    </source>
</evidence>
<evidence type="ECO:0000256" key="6">
    <source>
        <dbReference type="ARBA" id="ARBA00022592"/>
    </source>
</evidence>
<evidence type="ECO:0000256" key="2">
    <source>
        <dbReference type="ARBA" id="ARBA00008107"/>
    </source>
</evidence>
<evidence type="ECO:0000256" key="3">
    <source>
        <dbReference type="ARBA" id="ARBA00011738"/>
    </source>
</evidence>
<dbReference type="GO" id="GO:0045936">
    <property type="term" value="P:negative regulation of phosphate metabolic process"/>
    <property type="evidence" value="ECO:0007669"/>
    <property type="project" value="InterPro"/>
</dbReference>
<name>A0A514LH08_9BACI</name>
<dbReference type="EMBL" id="CP035485">
    <property type="protein sequence ID" value="QDI91136.1"/>
    <property type="molecule type" value="Genomic_DNA"/>
</dbReference>
<comment type="similarity">
    <text evidence="2 7">Belongs to the PhoU family.</text>
</comment>
<dbReference type="NCBIfam" id="TIGR02135">
    <property type="entry name" value="phoU_full"/>
    <property type="match status" value="1"/>
</dbReference>
<keyword evidence="4 7" id="KW-0813">Transport</keyword>
<proteinExistence type="inferred from homology"/>
<dbReference type="PANTHER" id="PTHR42930">
    <property type="entry name" value="PHOSPHATE-SPECIFIC TRANSPORT SYSTEM ACCESSORY PROTEIN PHOU"/>
    <property type="match status" value="1"/>
</dbReference>
<dbReference type="InterPro" id="IPR028366">
    <property type="entry name" value="PhoU"/>
</dbReference>
<dbReference type="GO" id="GO:0030643">
    <property type="term" value="P:intracellular phosphate ion homeostasis"/>
    <property type="evidence" value="ECO:0007669"/>
    <property type="project" value="InterPro"/>
</dbReference>
<dbReference type="KEGG" id="sale:EPH95_08020"/>
<dbReference type="AlphaFoldDB" id="A0A514LH08"/>
<evidence type="ECO:0000256" key="4">
    <source>
        <dbReference type="ARBA" id="ARBA00022448"/>
    </source>
</evidence>
<comment type="function">
    <text evidence="7">Plays a role in the regulation of phosphate uptake.</text>
</comment>